<name>A0A4Y2CWY3_ARAVE</name>
<dbReference type="GO" id="GO:0016614">
    <property type="term" value="F:oxidoreductase activity, acting on CH-OH group of donors"/>
    <property type="evidence" value="ECO:0007669"/>
    <property type="project" value="InterPro"/>
</dbReference>
<dbReference type="SUPFAM" id="SSF51905">
    <property type="entry name" value="FAD/NAD(P)-binding domain"/>
    <property type="match status" value="1"/>
</dbReference>
<sequence>MPNARSKKFKKRSFHGNRHRNSVPKNNVSTASATKLNTLESSDGLEYDFQELKGNRIIDIQTLLGVFSILSCPKCFATGLKLTEDSKEGLCSNFAIVCKCGFMAGFTSTPKENKKCSLNTLLVFGLRLMGRGFSAGMKLLCTLNLPYVCKKTFRIHELKLLEAVKYSCEENMKAASKEVQNLKKTTTCGVSVDGTWQRRGHMSLNGCVSVISIDTGKILDLEVMTQYCKMCEMNIKCDHECSNYKCSSGNMESVGAFRIFERSVMKRQLQYTEYYGDGDSKAFLKVRDIYGEDTVTKLECIGHVQKRVGSRLRKLKKNQRTRWKSNRNLMHGQCPDGKDSWCRYKRALSDKRQYLEKSPGLPNSVMKVIKATYLELCDKNLLKKCLHVMKQCVNIVANTTAFKKIGAKMFTIKVPGCEKYEIYSDNYLRCLARDYPFNIYHPSGTCKMGDVDDETTVVDPELKVKGIKNLRVVDGSVMPTIPSGNTNAPIIMIAEKASEMIKNDNPDILDTSVECVAVRCNERVSKSLAQFLRYETFEVNMDTMVRNQLWRGVGHTVVGTVKMLSRRHLEGRPESDKDEKGFRLISFHRKLITG</sequence>
<protein>
    <submittedName>
        <fullName evidence="5">Uncharacterized protein</fullName>
    </submittedName>
</protein>
<evidence type="ECO:0000256" key="2">
    <source>
        <dbReference type="SAM" id="MobiDB-lite"/>
    </source>
</evidence>
<dbReference type="Proteomes" id="UP000499080">
    <property type="component" value="Unassembled WGS sequence"/>
</dbReference>
<dbReference type="OrthoDB" id="6154036at2759"/>
<feature type="region of interest" description="Disordered" evidence="2">
    <location>
        <begin position="1"/>
        <end position="28"/>
    </location>
</feature>
<dbReference type="AlphaFoldDB" id="A0A4Y2CWY3"/>
<dbReference type="SUPFAM" id="SSF54373">
    <property type="entry name" value="FAD-linked reductases, C-terminal domain"/>
    <property type="match status" value="1"/>
</dbReference>
<evidence type="ECO:0000259" key="4">
    <source>
        <dbReference type="Pfam" id="PF20700"/>
    </source>
</evidence>
<feature type="compositionally biased region" description="Basic residues" evidence="2">
    <location>
        <begin position="1"/>
        <end position="22"/>
    </location>
</feature>
<dbReference type="InterPro" id="IPR049012">
    <property type="entry name" value="Mutator_transp_dom"/>
</dbReference>
<reference evidence="5 6" key="1">
    <citation type="journal article" date="2019" name="Sci. Rep.">
        <title>Orb-weaving spider Araneus ventricosus genome elucidates the spidroin gene catalogue.</title>
        <authorList>
            <person name="Kono N."/>
            <person name="Nakamura H."/>
            <person name="Ohtoshi R."/>
            <person name="Moran D.A.P."/>
            <person name="Shinohara A."/>
            <person name="Yoshida Y."/>
            <person name="Fujiwara M."/>
            <person name="Mori M."/>
            <person name="Tomita M."/>
            <person name="Arakawa K."/>
        </authorList>
    </citation>
    <scope>NUCLEOTIDE SEQUENCE [LARGE SCALE GENOMIC DNA]</scope>
</reference>
<dbReference type="Gene3D" id="3.50.50.60">
    <property type="entry name" value="FAD/NAD(P)-binding domain"/>
    <property type="match status" value="1"/>
</dbReference>
<dbReference type="Pfam" id="PF20700">
    <property type="entry name" value="Mutator"/>
    <property type="match status" value="1"/>
</dbReference>
<dbReference type="GO" id="GO:0050660">
    <property type="term" value="F:flavin adenine dinucleotide binding"/>
    <property type="evidence" value="ECO:0007669"/>
    <property type="project" value="InterPro"/>
</dbReference>
<dbReference type="InterPro" id="IPR012132">
    <property type="entry name" value="GMC_OxRdtase"/>
</dbReference>
<accession>A0A4Y2CWY3</accession>
<dbReference type="InterPro" id="IPR036188">
    <property type="entry name" value="FAD/NAD-bd_sf"/>
</dbReference>
<organism evidence="5 6">
    <name type="scientific">Araneus ventricosus</name>
    <name type="common">Orbweaver spider</name>
    <name type="synonym">Epeira ventricosa</name>
    <dbReference type="NCBI Taxonomy" id="182803"/>
    <lineage>
        <taxon>Eukaryota</taxon>
        <taxon>Metazoa</taxon>
        <taxon>Ecdysozoa</taxon>
        <taxon>Arthropoda</taxon>
        <taxon>Chelicerata</taxon>
        <taxon>Arachnida</taxon>
        <taxon>Araneae</taxon>
        <taxon>Araneomorphae</taxon>
        <taxon>Entelegynae</taxon>
        <taxon>Araneoidea</taxon>
        <taxon>Araneidae</taxon>
        <taxon>Araneus</taxon>
    </lineage>
</organism>
<evidence type="ECO:0000256" key="1">
    <source>
        <dbReference type="ARBA" id="ARBA00010790"/>
    </source>
</evidence>
<evidence type="ECO:0000259" key="3">
    <source>
        <dbReference type="Pfam" id="PF05199"/>
    </source>
</evidence>
<evidence type="ECO:0000313" key="5">
    <source>
        <dbReference type="EMBL" id="GBM08950.1"/>
    </source>
</evidence>
<feature type="domain" description="Glucose-methanol-choline oxidoreductase C-terminal" evidence="3">
    <location>
        <begin position="382"/>
        <end position="494"/>
    </location>
</feature>
<dbReference type="PANTHER" id="PTHR11552">
    <property type="entry name" value="GLUCOSE-METHANOL-CHOLINE GMC OXIDOREDUCTASE"/>
    <property type="match status" value="1"/>
</dbReference>
<dbReference type="PANTHER" id="PTHR11552:SF227">
    <property type="entry name" value="GLUCOSE DEHYDROGENASE [FAD, QUINONE]-LIKE PROTEIN"/>
    <property type="match status" value="1"/>
</dbReference>
<evidence type="ECO:0000313" key="6">
    <source>
        <dbReference type="Proteomes" id="UP000499080"/>
    </source>
</evidence>
<comment type="similarity">
    <text evidence="1">Belongs to the GMC oxidoreductase family.</text>
</comment>
<comment type="caution">
    <text evidence="5">The sequence shown here is derived from an EMBL/GenBank/DDBJ whole genome shotgun (WGS) entry which is preliminary data.</text>
</comment>
<proteinExistence type="inferred from homology"/>
<gene>
    <name evidence="5" type="ORF">AVEN_57484_1</name>
</gene>
<dbReference type="InterPro" id="IPR007867">
    <property type="entry name" value="GMC_OxRtase_C"/>
</dbReference>
<feature type="domain" description="Mutator-like transposase" evidence="4">
    <location>
        <begin position="54"/>
        <end position="325"/>
    </location>
</feature>
<dbReference type="Pfam" id="PF05199">
    <property type="entry name" value="GMC_oxred_C"/>
    <property type="match status" value="1"/>
</dbReference>
<keyword evidence="6" id="KW-1185">Reference proteome</keyword>
<dbReference type="EMBL" id="BGPR01000262">
    <property type="protein sequence ID" value="GBM08950.1"/>
    <property type="molecule type" value="Genomic_DNA"/>
</dbReference>